<dbReference type="Proteomes" id="UP001140206">
    <property type="component" value="Chromosome 2"/>
</dbReference>
<reference evidence="2" key="1">
    <citation type="submission" date="2022-08" db="EMBL/GenBank/DDBJ databases">
        <authorList>
            <person name="Marques A."/>
        </authorList>
    </citation>
    <scope>NUCLEOTIDE SEQUENCE</scope>
    <source>
        <strain evidence="2">RhyPub2mFocal</strain>
        <tissue evidence="2">Leaves</tissue>
    </source>
</reference>
<comment type="caution">
    <text evidence="2">The sequence shown here is derived from an EMBL/GenBank/DDBJ whole genome shotgun (WGS) entry which is preliminary data.</text>
</comment>
<dbReference type="InterPro" id="IPR005174">
    <property type="entry name" value="KIB1-4_b-propeller"/>
</dbReference>
<dbReference type="PANTHER" id="PTHR36901">
    <property type="entry name" value="F-BOX DOMAIN CONTAINING PROTEIN, EXPRESSED-RELATED"/>
    <property type="match status" value="1"/>
</dbReference>
<name>A0AAV8F7T3_9POAL</name>
<feature type="domain" description="KIB1-4 beta-propeller" evidence="1">
    <location>
        <begin position="78"/>
        <end position="319"/>
    </location>
</feature>
<accession>A0AAV8F7T3</accession>
<proteinExistence type="predicted"/>
<evidence type="ECO:0000313" key="3">
    <source>
        <dbReference type="Proteomes" id="UP001140206"/>
    </source>
</evidence>
<sequence length="366" mass="42262">MEMEMEAMNEGEEDRNWACLPPDVLNVIAKCLNEISDFIKFRVVCHAWRSSTPITDLPAQFPLILDSPNYSRDPNLRFYSLSFNKTYTIPSPRALDKKYSSGPSSNGYMATLSKRNFRPVSLLNPLTNHEIYLPACPSVCDHHWIGSSQNQMGEYVILCYGRLCFHRTRLIFWHPGQRKWHRLKLGSAYKNCCHFYIRDMLFSIKRSTGVTKVTSITNGATTLLYDVPPPFEGYPYSAKCYYEYLVEDSLRDILRVSYDLEDELHIVYRLDVGNKNGSSPCWVQVSDIGNQAIFIDVHGAFVLRAGELSGIKKNSIYHLKKPRWETPIPISYYRPKTIDIDTYKSEPLPCPLKYPSNWILPNLHHL</sequence>
<evidence type="ECO:0000259" key="1">
    <source>
        <dbReference type="Pfam" id="PF03478"/>
    </source>
</evidence>
<dbReference type="SUPFAM" id="SSF81383">
    <property type="entry name" value="F-box domain"/>
    <property type="match status" value="1"/>
</dbReference>
<dbReference type="AlphaFoldDB" id="A0AAV8F7T3"/>
<dbReference type="EMBL" id="JAMFTS010000002">
    <property type="protein sequence ID" value="KAJ4789104.1"/>
    <property type="molecule type" value="Genomic_DNA"/>
</dbReference>
<protein>
    <submittedName>
        <fullName evidence="2">F-box SKIP23-like protein (DUF295)</fullName>
    </submittedName>
</protein>
<keyword evidence="3" id="KW-1185">Reference proteome</keyword>
<dbReference type="PANTHER" id="PTHR36901:SF1">
    <property type="entry name" value="F-BOX DOMAIN CONTAINING PROTEIN, EXPRESSED"/>
    <property type="match status" value="1"/>
</dbReference>
<dbReference type="Pfam" id="PF03478">
    <property type="entry name" value="Beta-prop_KIB1-4"/>
    <property type="match status" value="1"/>
</dbReference>
<dbReference type="InterPro" id="IPR036047">
    <property type="entry name" value="F-box-like_dom_sf"/>
</dbReference>
<evidence type="ECO:0000313" key="2">
    <source>
        <dbReference type="EMBL" id="KAJ4789104.1"/>
    </source>
</evidence>
<gene>
    <name evidence="2" type="ORF">LUZ62_040350</name>
</gene>
<organism evidence="2 3">
    <name type="scientific">Rhynchospora pubera</name>
    <dbReference type="NCBI Taxonomy" id="906938"/>
    <lineage>
        <taxon>Eukaryota</taxon>
        <taxon>Viridiplantae</taxon>
        <taxon>Streptophyta</taxon>
        <taxon>Embryophyta</taxon>
        <taxon>Tracheophyta</taxon>
        <taxon>Spermatophyta</taxon>
        <taxon>Magnoliopsida</taxon>
        <taxon>Liliopsida</taxon>
        <taxon>Poales</taxon>
        <taxon>Cyperaceae</taxon>
        <taxon>Cyperoideae</taxon>
        <taxon>Rhynchosporeae</taxon>
        <taxon>Rhynchospora</taxon>
    </lineage>
</organism>